<keyword evidence="5 9" id="KW-1133">Transmembrane helix</keyword>
<dbReference type="GO" id="GO:0036503">
    <property type="term" value="P:ERAD pathway"/>
    <property type="evidence" value="ECO:0007669"/>
    <property type="project" value="TreeGrafter"/>
</dbReference>
<evidence type="ECO:0000256" key="7">
    <source>
        <dbReference type="ARBA" id="ARBA00023186"/>
    </source>
</evidence>
<evidence type="ECO:0000313" key="12">
    <source>
        <dbReference type="Proteomes" id="UP001338582"/>
    </source>
</evidence>
<feature type="disulfide bond" evidence="8">
    <location>
        <begin position="153"/>
        <end position="185"/>
    </location>
</feature>
<proteinExistence type="inferred from homology"/>
<protein>
    <recommendedName>
        <fullName evidence="13">Calnexin</fullName>
    </recommendedName>
</protein>
<evidence type="ECO:0000256" key="5">
    <source>
        <dbReference type="ARBA" id="ARBA00022989"/>
    </source>
</evidence>
<evidence type="ECO:0008006" key="13">
    <source>
        <dbReference type="Google" id="ProtNLM"/>
    </source>
</evidence>
<dbReference type="Gene3D" id="2.10.250.10">
    <property type="entry name" value="Calreticulin/calnexin, P domain"/>
    <property type="match status" value="1"/>
</dbReference>
<dbReference type="Gene3D" id="2.60.120.200">
    <property type="match status" value="1"/>
</dbReference>
<comment type="subcellular location">
    <subcellularLocation>
        <location evidence="1">Endoplasmic reticulum membrane</location>
        <topology evidence="1">Single-pass membrane protein</topology>
    </subcellularLocation>
</comment>
<dbReference type="PANTHER" id="PTHR11073">
    <property type="entry name" value="CALRETICULIN AND CALNEXIN"/>
    <property type="match status" value="1"/>
</dbReference>
<dbReference type="GeneID" id="88174465"/>
<dbReference type="InterPro" id="IPR009033">
    <property type="entry name" value="Calreticulin/calnexin_P_dom_sf"/>
</dbReference>
<evidence type="ECO:0000256" key="10">
    <source>
        <dbReference type="SAM" id="MobiDB-lite"/>
    </source>
</evidence>
<dbReference type="PRINTS" id="PR00626">
    <property type="entry name" value="CALRETICULIN"/>
</dbReference>
<dbReference type="SUPFAM" id="SSF49899">
    <property type="entry name" value="Concanavalin A-like lectins/glucanases"/>
    <property type="match status" value="1"/>
</dbReference>
<dbReference type="SUPFAM" id="SSF63887">
    <property type="entry name" value="P-domain of calnexin/calreticulin"/>
    <property type="match status" value="1"/>
</dbReference>
<keyword evidence="6 9" id="KW-0472">Membrane</keyword>
<evidence type="ECO:0000256" key="2">
    <source>
        <dbReference type="ARBA" id="ARBA00010983"/>
    </source>
</evidence>
<sequence>MYYLPAKFLTHSSIFHLLPRPHYLSSLIRNQLTMLSLYTLVLLLGAVRATQFQPWDSSSLDKSSFFEQFTAENVSESGWVVSAATKTDGTPYKGQWALEEAYKYPGFAGDKGLVMKSDAAYFAISKILPTALSAEDKDLVVQFEVKYQEEISCAGAYIKLLSGDFNQSEFNEESDYQVRFGPDICGAENKVDLALKKTVNSESVVSVLNNAPLARKNLLSNLYTLVIRPNRDIEIRINGQVAKAANLYESSDVMTPSLEMPAYIQDPAAVKPAEWDDREYVVDEAAQKPSDWDDTFGSMWVPNPEIKKPVGWNDDESLPKFIRDPNAVKPAEWNDEEDGEWVEPFINNPKCIAGCGKWEAPKIVNPDYIGEWVAPSIENPQYKGEWKAPLIKNPAVVTSEVLSQPVTAIGFDLWSMEADILFNNIYVGHSVVEAEKIGNETFVQKLEMERKIYEKTKPEPKHKPSAPPKTFEDYLNADSSNILSDLIGHAQAFFENHFSTTRKFWHEFQVDPAEAIMAHPIRFVITCFFGLLAFVTGVGVLNVCIYLFLTTKEDAEADAAASRARAARIQERLDKKADEELIRKSSTEATSSGRESTSIKSRKVR</sequence>
<dbReference type="EMBL" id="CP138897">
    <property type="protein sequence ID" value="WPK26056.1"/>
    <property type="molecule type" value="Genomic_DNA"/>
</dbReference>
<dbReference type="Pfam" id="PF00262">
    <property type="entry name" value="Calreticulin"/>
    <property type="match status" value="1"/>
</dbReference>
<dbReference type="GO" id="GO:0005789">
    <property type="term" value="C:endoplasmic reticulum membrane"/>
    <property type="evidence" value="ECO:0007669"/>
    <property type="project" value="UniProtKB-SubCell"/>
</dbReference>
<feature type="transmembrane region" description="Helical" evidence="9">
    <location>
        <begin position="523"/>
        <end position="549"/>
    </location>
</feature>
<keyword evidence="4 9" id="KW-0256">Endoplasmic reticulum</keyword>
<keyword evidence="7 9" id="KW-0143">Chaperone</keyword>
<dbReference type="GO" id="GO:0051082">
    <property type="term" value="F:unfolded protein binding"/>
    <property type="evidence" value="ECO:0007669"/>
    <property type="project" value="InterPro"/>
</dbReference>
<comment type="similarity">
    <text evidence="2 9">Belongs to the calreticulin family.</text>
</comment>
<evidence type="ECO:0000313" key="11">
    <source>
        <dbReference type="EMBL" id="WPK26056.1"/>
    </source>
</evidence>
<dbReference type="Proteomes" id="UP001338582">
    <property type="component" value="Chromosome 4"/>
</dbReference>
<evidence type="ECO:0000256" key="1">
    <source>
        <dbReference type="ARBA" id="ARBA00004389"/>
    </source>
</evidence>
<dbReference type="AlphaFoldDB" id="A0AAX4HCC5"/>
<dbReference type="PANTHER" id="PTHR11073:SF1">
    <property type="entry name" value="CALNEXIN 14D-RELATED"/>
    <property type="match status" value="1"/>
</dbReference>
<gene>
    <name evidence="11" type="ORF">PUMCH_003401</name>
</gene>
<dbReference type="GO" id="GO:0005509">
    <property type="term" value="F:calcium ion binding"/>
    <property type="evidence" value="ECO:0007669"/>
    <property type="project" value="InterPro"/>
</dbReference>
<dbReference type="InterPro" id="IPR001580">
    <property type="entry name" value="Calret/calnex"/>
</dbReference>
<dbReference type="InterPro" id="IPR013320">
    <property type="entry name" value="ConA-like_dom_sf"/>
</dbReference>
<dbReference type="GO" id="GO:0006457">
    <property type="term" value="P:protein folding"/>
    <property type="evidence" value="ECO:0007669"/>
    <property type="project" value="InterPro"/>
</dbReference>
<dbReference type="KEGG" id="asau:88174465"/>
<evidence type="ECO:0000256" key="4">
    <source>
        <dbReference type="ARBA" id="ARBA00022824"/>
    </source>
</evidence>
<evidence type="ECO:0000256" key="6">
    <source>
        <dbReference type="ARBA" id="ARBA00023136"/>
    </source>
</evidence>
<evidence type="ECO:0000256" key="8">
    <source>
        <dbReference type="PIRSR" id="PIRSR601580-3"/>
    </source>
</evidence>
<keyword evidence="8" id="KW-1015">Disulfide bond</keyword>
<dbReference type="RefSeq" id="XP_062878438.1">
    <property type="nucleotide sequence ID" value="XM_063022368.1"/>
</dbReference>
<feature type="compositionally biased region" description="Polar residues" evidence="10">
    <location>
        <begin position="587"/>
        <end position="599"/>
    </location>
</feature>
<evidence type="ECO:0000256" key="9">
    <source>
        <dbReference type="RuleBase" id="RU362126"/>
    </source>
</evidence>
<evidence type="ECO:0000256" key="3">
    <source>
        <dbReference type="ARBA" id="ARBA00022692"/>
    </source>
</evidence>
<keyword evidence="12" id="KW-1185">Reference proteome</keyword>
<keyword evidence="3 9" id="KW-0812">Transmembrane</keyword>
<reference evidence="11 12" key="1">
    <citation type="submission" date="2023-10" db="EMBL/GenBank/DDBJ databases">
        <title>Draft Genome Sequence of Candida saopaulonensis from a very Premature Infant with Sepsis.</title>
        <authorList>
            <person name="Ning Y."/>
            <person name="Dai R."/>
            <person name="Xiao M."/>
            <person name="Xu Y."/>
            <person name="Yan Q."/>
            <person name="Zhang L."/>
        </authorList>
    </citation>
    <scope>NUCLEOTIDE SEQUENCE [LARGE SCALE GENOMIC DNA]</scope>
    <source>
        <strain evidence="11 12">19XY460</strain>
    </source>
</reference>
<feature type="region of interest" description="Disordered" evidence="10">
    <location>
        <begin position="580"/>
        <end position="605"/>
    </location>
</feature>
<accession>A0AAX4HCC5</accession>
<organism evidence="11 12">
    <name type="scientific">Australozyma saopauloensis</name>
    <dbReference type="NCBI Taxonomy" id="291208"/>
    <lineage>
        <taxon>Eukaryota</taxon>
        <taxon>Fungi</taxon>
        <taxon>Dikarya</taxon>
        <taxon>Ascomycota</taxon>
        <taxon>Saccharomycotina</taxon>
        <taxon>Pichiomycetes</taxon>
        <taxon>Metschnikowiaceae</taxon>
        <taxon>Australozyma</taxon>
    </lineage>
</organism>
<name>A0AAX4HCC5_9ASCO</name>